<dbReference type="InterPro" id="IPR003700">
    <property type="entry name" value="Pantoate_hydroxy_MeTrfase"/>
</dbReference>
<name>A0ABP3PI81_9PROT</name>
<dbReference type="Proteomes" id="UP001499951">
    <property type="component" value="Unassembled WGS sequence"/>
</dbReference>
<dbReference type="InterPro" id="IPR040442">
    <property type="entry name" value="Pyrv_kinase-like_dom_sf"/>
</dbReference>
<evidence type="ECO:0000256" key="2">
    <source>
        <dbReference type="ARBA" id="ARBA00011424"/>
    </source>
</evidence>
<feature type="binding site" evidence="5">
    <location>
        <position position="89"/>
    </location>
    <ligand>
        <name>3-methyl-2-oxobutanoate</name>
        <dbReference type="ChEBI" id="CHEBI:11851"/>
    </ligand>
</feature>
<dbReference type="HAMAP" id="MF_00156">
    <property type="entry name" value="PanB"/>
    <property type="match status" value="1"/>
</dbReference>
<evidence type="ECO:0000313" key="7">
    <source>
        <dbReference type="Proteomes" id="UP001499951"/>
    </source>
</evidence>
<comment type="pathway">
    <text evidence="5">Cofactor biosynthesis; (R)-pantothenate biosynthesis; (R)-pantoate from 3-methyl-2-oxobutanoate: step 1/2.</text>
</comment>
<keyword evidence="7" id="KW-1185">Reference proteome</keyword>
<keyword evidence="5" id="KW-0479">Metal-binding</keyword>
<dbReference type="PANTHER" id="PTHR20881:SF0">
    <property type="entry name" value="3-METHYL-2-OXOBUTANOATE HYDROXYMETHYLTRANSFERASE"/>
    <property type="match status" value="1"/>
</dbReference>
<feature type="binding site" evidence="5">
    <location>
        <position position="89"/>
    </location>
    <ligand>
        <name>Mg(2+)</name>
        <dbReference type="ChEBI" id="CHEBI:18420"/>
    </ligand>
</feature>
<comment type="subunit">
    <text evidence="2 5">Homodecamer; pentamer of dimers.</text>
</comment>
<dbReference type="Pfam" id="PF02548">
    <property type="entry name" value="Pantoate_transf"/>
    <property type="match status" value="1"/>
</dbReference>
<dbReference type="PANTHER" id="PTHR20881">
    <property type="entry name" value="3-METHYL-2-OXOBUTANOATE HYDROXYMETHYLTRANSFERASE"/>
    <property type="match status" value="1"/>
</dbReference>
<comment type="similarity">
    <text evidence="1 5">Belongs to the PanB family.</text>
</comment>
<comment type="cofactor">
    <cofactor evidence="5">
        <name>Mg(2+)</name>
        <dbReference type="ChEBI" id="CHEBI:18420"/>
    </cofactor>
    <text evidence="5">Binds 1 Mg(2+) ion per subunit.</text>
</comment>
<accession>A0ABP3PI81</accession>
<gene>
    <name evidence="5 6" type="primary">panB</name>
    <name evidence="6" type="ORF">GCM10008942_10430</name>
</gene>
<evidence type="ECO:0000256" key="1">
    <source>
        <dbReference type="ARBA" id="ARBA00008676"/>
    </source>
</evidence>
<evidence type="ECO:0000313" key="6">
    <source>
        <dbReference type="EMBL" id="GAA0563909.1"/>
    </source>
</evidence>
<feature type="binding site" evidence="5">
    <location>
        <position position="121"/>
    </location>
    <ligand>
        <name>Mg(2+)</name>
        <dbReference type="ChEBI" id="CHEBI:18420"/>
    </ligand>
</feature>
<comment type="caution">
    <text evidence="6">The sequence shown here is derived from an EMBL/GenBank/DDBJ whole genome shotgun (WGS) entry which is preliminary data.</text>
</comment>
<dbReference type="EC" id="2.1.2.11" evidence="5"/>
<keyword evidence="5" id="KW-0963">Cytoplasm</keyword>
<dbReference type="InterPro" id="IPR015813">
    <property type="entry name" value="Pyrv/PenolPyrv_kinase-like_dom"/>
</dbReference>
<keyword evidence="5" id="KW-0460">Magnesium</keyword>
<evidence type="ECO:0000256" key="3">
    <source>
        <dbReference type="ARBA" id="ARBA00022655"/>
    </source>
</evidence>
<keyword evidence="4 5" id="KW-0808">Transferase</keyword>
<proteinExistence type="inferred from homology"/>
<dbReference type="NCBIfam" id="TIGR00222">
    <property type="entry name" value="panB"/>
    <property type="match status" value="1"/>
</dbReference>
<dbReference type="SUPFAM" id="SSF51621">
    <property type="entry name" value="Phosphoenolpyruvate/pyruvate domain"/>
    <property type="match status" value="1"/>
</dbReference>
<feature type="active site" description="Proton acceptor" evidence="5">
    <location>
        <position position="188"/>
    </location>
</feature>
<comment type="function">
    <text evidence="5">Catalyzes the reversible reaction in which hydroxymethyl group from 5,10-methylenetetrahydrofolate is transferred onto alpha-ketoisovalerate to form ketopantoate.</text>
</comment>
<dbReference type="Gene3D" id="3.20.20.60">
    <property type="entry name" value="Phosphoenolpyruvate-binding domains"/>
    <property type="match status" value="1"/>
</dbReference>
<comment type="subcellular location">
    <subcellularLocation>
        <location evidence="5">Cytoplasm</location>
    </subcellularLocation>
</comment>
<keyword evidence="3 5" id="KW-0566">Pantothenate biosynthesis</keyword>
<dbReference type="NCBIfam" id="NF001452">
    <property type="entry name" value="PRK00311.1"/>
    <property type="match status" value="1"/>
</dbReference>
<feature type="binding site" evidence="5">
    <location>
        <position position="50"/>
    </location>
    <ligand>
        <name>Mg(2+)</name>
        <dbReference type="ChEBI" id="CHEBI:18420"/>
    </ligand>
</feature>
<evidence type="ECO:0000256" key="4">
    <source>
        <dbReference type="ARBA" id="ARBA00022679"/>
    </source>
</evidence>
<reference evidence="7" key="1">
    <citation type="journal article" date="2019" name="Int. J. Syst. Evol. Microbiol.">
        <title>The Global Catalogue of Microorganisms (GCM) 10K type strain sequencing project: providing services to taxonomists for standard genome sequencing and annotation.</title>
        <authorList>
            <consortium name="The Broad Institute Genomics Platform"/>
            <consortium name="The Broad Institute Genome Sequencing Center for Infectious Disease"/>
            <person name="Wu L."/>
            <person name="Ma J."/>
        </authorList>
    </citation>
    <scope>NUCLEOTIDE SEQUENCE [LARGE SCALE GENOMIC DNA]</scope>
    <source>
        <strain evidence="7">JCM 15089</strain>
    </source>
</reference>
<evidence type="ECO:0000256" key="5">
    <source>
        <dbReference type="HAMAP-Rule" id="MF_00156"/>
    </source>
</evidence>
<comment type="catalytic activity">
    <reaction evidence="5">
        <text>(6R)-5,10-methylene-5,6,7,8-tetrahydrofolate + 3-methyl-2-oxobutanoate + H2O = 2-dehydropantoate + (6S)-5,6,7,8-tetrahydrofolate</text>
        <dbReference type="Rhea" id="RHEA:11824"/>
        <dbReference type="ChEBI" id="CHEBI:11561"/>
        <dbReference type="ChEBI" id="CHEBI:11851"/>
        <dbReference type="ChEBI" id="CHEBI:15377"/>
        <dbReference type="ChEBI" id="CHEBI:15636"/>
        <dbReference type="ChEBI" id="CHEBI:57453"/>
        <dbReference type="EC" id="2.1.2.11"/>
    </reaction>
</comment>
<organism evidence="6 7">
    <name type="scientific">Rhizomicrobium electricum</name>
    <dbReference type="NCBI Taxonomy" id="480070"/>
    <lineage>
        <taxon>Bacteria</taxon>
        <taxon>Pseudomonadati</taxon>
        <taxon>Pseudomonadota</taxon>
        <taxon>Alphaproteobacteria</taxon>
        <taxon>Micropepsales</taxon>
        <taxon>Micropepsaceae</taxon>
        <taxon>Rhizomicrobium</taxon>
    </lineage>
</organism>
<feature type="binding site" evidence="5">
    <location>
        <position position="119"/>
    </location>
    <ligand>
        <name>3-methyl-2-oxobutanoate</name>
        <dbReference type="ChEBI" id="CHEBI:11851"/>
    </ligand>
</feature>
<protein>
    <recommendedName>
        <fullName evidence="5">3-methyl-2-oxobutanoate hydroxymethyltransferase</fullName>
        <ecNumber evidence="5">2.1.2.11</ecNumber>
    </recommendedName>
    <alternativeName>
        <fullName evidence="5">Ketopantoate hydroxymethyltransferase</fullName>
        <shortName evidence="5">KPHMT</shortName>
    </alternativeName>
</protein>
<sequence length="276" mass="29632">MSAVVDTKRISVPEIIAKKAVRQPVVCLTCYHAHTARLLDSHVDLMLVGDSLGMVIHGMENTLGVTLEMMILHGQAVMRGAKKALVVVDMPFGSYEESPQVAFRNAARVISETGAQAVKLEGGERMAETVHYLSQRGIPVMGHIGLTPQRIQIFGGFKTQGRTEAEWPAIEADAKAIAEAGAFSMVLEGMAEPLAAKITGQVPVPTIGIGASAECDGQILVMEDMLGLNPKPPKFVRTYANMGEDIEAAVKAYAADVRARTFPGVENVYQMKKKTG</sequence>
<dbReference type="PIRSF" id="PIRSF000388">
    <property type="entry name" value="Pantoate_hydroxy_MeTrfase"/>
    <property type="match status" value="1"/>
</dbReference>
<dbReference type="CDD" id="cd06557">
    <property type="entry name" value="KPHMT-like"/>
    <property type="match status" value="1"/>
</dbReference>
<dbReference type="RefSeq" id="WP_166932730.1">
    <property type="nucleotide sequence ID" value="NZ_BAAADD010000002.1"/>
</dbReference>
<dbReference type="EMBL" id="BAAADD010000002">
    <property type="protein sequence ID" value="GAA0563909.1"/>
    <property type="molecule type" value="Genomic_DNA"/>
</dbReference>
<feature type="binding site" evidence="5">
    <location>
        <begin position="50"/>
        <end position="51"/>
    </location>
    <ligand>
        <name>3-methyl-2-oxobutanoate</name>
        <dbReference type="ChEBI" id="CHEBI:11851"/>
    </ligand>
</feature>